<protein>
    <submittedName>
        <fullName evidence="3">Molecular chaperone DnaK</fullName>
    </submittedName>
</protein>
<evidence type="ECO:0000256" key="2">
    <source>
        <dbReference type="ARBA" id="ARBA00022840"/>
    </source>
</evidence>
<reference evidence="3 4" key="1">
    <citation type="submission" date="2015-11" db="EMBL/GenBank/DDBJ databases">
        <title>Expanding the genomic diversity of Burkholderia species for the development of highly accurate diagnostics.</title>
        <authorList>
            <person name="Sahl J."/>
            <person name="Keim P."/>
            <person name="Wagner D."/>
        </authorList>
    </citation>
    <scope>NUCLEOTIDE SEQUENCE [LARGE SCALE GENOMIC DNA]</scope>
    <source>
        <strain evidence="3 4">RF32-BP12</strain>
    </source>
</reference>
<sequence>MKRYTVGIDLGTSNTVVAYVEAGSDTIRVFDVDQLVGPGAVAAQPLLPSVRYHPAAGELPPDALRLPWTSGSNAHATAGAKADVKAGATADVNADANAGVNAGANADALPAVIGRYARTLGAQVPGRLVTSAKSWLSHASVDRLAAILPWGAADGVDKVSPVDASASYLAHVRAAWDARFPDAPLAKQDVILTVPASFDDGARALTVEAARRAELPALRLLEEPQAAFYDWLYGQRATLRDTFAVPRRVLICDVGGGTTDLTLVDVAPGDDGEPAFTRVGVGDHLMLGGDNMDLALARLVESRLTEPGTRLSAASLSQLVERCRAAKERLLGDDAPASVTVTLLGAGSKLVGGARSAELTRDEVERIVVDGFFPQVDAGELPRRARAAIVEFGLPYASDAAVTRHVAAFLERHAQGPLPDTLLLNGGVFRARALAGRLAHTLGAWRGAPLDVLHNAHPDVAVARGAVAYGLARAGHAPRIGGGSARSYFLVLDDGDAGSAPRGVCLLPRGSEEGREIRLEERTFALQLGQPVRFHLVSTVADTRYQPGDLVELDGGDFVRLPPIATVVDRQASGAAHETPVKLTASLTEVGTLEMHCIATDDPSRRWRLEFQLRGDAPAHGGDPALARHPRIDQALELIDRSFGSKSANVTPKDTRRLRAQLEQVLGPRDEWDVALARELFDALLARARRRRRSADHERAWLNLAGYCLRPGFGHPLDAWRIEQLWPLFDDGIQYVNDSQVWSEWWTLWRRVAGGLDDDAQAQVRDAIAFLEPSDDKRRKLPFDPAKVGPADMTRLSASLERLPVARKVELGERLIAQLQKPADRTLCAWALGRIGARRPFYGSAHSVVPPDVAQHWLDALFALDWKQIEPAAFAAAQIARMTGDRERDLPDDTREAVIKRLSAANASAAWIEMVREAIAFDEADTVRVFGETLPAGLKLLAA</sequence>
<gene>
    <name evidence="3" type="ORF">WI41_17890</name>
</gene>
<dbReference type="Pfam" id="PF12531">
    <property type="entry name" value="DUF3731"/>
    <property type="match status" value="1"/>
</dbReference>
<accession>A0AAP1C3G8</accession>
<dbReference type="InterPro" id="IPR021030">
    <property type="entry name" value="DUF3731"/>
</dbReference>
<dbReference type="SUPFAM" id="SSF53067">
    <property type="entry name" value="Actin-like ATPase domain"/>
    <property type="match status" value="2"/>
</dbReference>
<dbReference type="Gene3D" id="3.30.420.40">
    <property type="match status" value="2"/>
</dbReference>
<name>A0AAP1C3G8_9BURK</name>
<organism evidence="3 4">
    <name type="scientific">Burkholderia latens</name>
    <dbReference type="NCBI Taxonomy" id="488446"/>
    <lineage>
        <taxon>Bacteria</taxon>
        <taxon>Pseudomonadati</taxon>
        <taxon>Pseudomonadota</taxon>
        <taxon>Betaproteobacteria</taxon>
        <taxon>Burkholderiales</taxon>
        <taxon>Burkholderiaceae</taxon>
        <taxon>Burkholderia</taxon>
        <taxon>Burkholderia cepacia complex</taxon>
    </lineage>
</organism>
<dbReference type="Gene3D" id="3.90.640.10">
    <property type="entry name" value="Actin, Chain A, domain 4"/>
    <property type="match status" value="1"/>
</dbReference>
<dbReference type="InterPro" id="IPR043129">
    <property type="entry name" value="ATPase_NBD"/>
</dbReference>
<dbReference type="Proteomes" id="UP000056450">
    <property type="component" value="Unassembled WGS sequence"/>
</dbReference>
<dbReference type="CDD" id="cd10170">
    <property type="entry name" value="ASKHA_NBD_HSP70"/>
    <property type="match status" value="1"/>
</dbReference>
<dbReference type="RefSeq" id="WP_059546248.1">
    <property type="nucleotide sequence ID" value="NZ_LOTQ01000028.1"/>
</dbReference>
<dbReference type="PANTHER" id="PTHR42749:SF1">
    <property type="entry name" value="CELL SHAPE-DETERMINING PROTEIN MREB"/>
    <property type="match status" value="1"/>
</dbReference>
<evidence type="ECO:0000313" key="4">
    <source>
        <dbReference type="Proteomes" id="UP000056450"/>
    </source>
</evidence>
<proteinExistence type="predicted"/>
<dbReference type="PANTHER" id="PTHR42749">
    <property type="entry name" value="CELL SHAPE-DETERMINING PROTEIN MREB"/>
    <property type="match status" value="1"/>
</dbReference>
<dbReference type="EMBL" id="LOTQ01000028">
    <property type="protein sequence ID" value="KVA05805.1"/>
    <property type="molecule type" value="Genomic_DNA"/>
</dbReference>
<dbReference type="InterPro" id="IPR013126">
    <property type="entry name" value="Hsp_70_fam"/>
</dbReference>
<evidence type="ECO:0000256" key="1">
    <source>
        <dbReference type="ARBA" id="ARBA00022741"/>
    </source>
</evidence>
<comment type="caution">
    <text evidence="3">The sequence shown here is derived from an EMBL/GenBank/DDBJ whole genome shotgun (WGS) entry which is preliminary data.</text>
</comment>
<keyword evidence="2" id="KW-0067">ATP-binding</keyword>
<evidence type="ECO:0000313" key="3">
    <source>
        <dbReference type="EMBL" id="KVA05805.1"/>
    </source>
</evidence>
<dbReference type="AlphaFoldDB" id="A0AAP1C3G8"/>
<keyword evidence="1" id="KW-0547">Nucleotide-binding</keyword>
<dbReference type="GO" id="GO:0005524">
    <property type="term" value="F:ATP binding"/>
    <property type="evidence" value="ECO:0007669"/>
    <property type="project" value="UniProtKB-KW"/>
</dbReference>
<dbReference type="GO" id="GO:0140662">
    <property type="term" value="F:ATP-dependent protein folding chaperone"/>
    <property type="evidence" value="ECO:0007669"/>
    <property type="project" value="InterPro"/>
</dbReference>
<dbReference type="Pfam" id="PF00012">
    <property type="entry name" value="HSP70"/>
    <property type="match status" value="1"/>
</dbReference>